<protein>
    <recommendedName>
        <fullName evidence="3">glucan endo-1,3-beta-D-glucosidase</fullName>
        <ecNumber evidence="3">3.2.1.39</ecNumber>
    </recommendedName>
</protein>
<evidence type="ECO:0000256" key="7">
    <source>
        <dbReference type="ARBA" id="ARBA00023316"/>
    </source>
</evidence>
<comment type="similarity">
    <text evidence="2">Belongs to the glycosyl hydrolase 81 family.</text>
</comment>
<evidence type="ECO:0000256" key="1">
    <source>
        <dbReference type="ARBA" id="ARBA00000382"/>
    </source>
</evidence>
<dbReference type="Proteomes" id="UP000041254">
    <property type="component" value="Unassembled WGS sequence"/>
</dbReference>
<evidence type="ECO:0000256" key="3">
    <source>
        <dbReference type="ARBA" id="ARBA00012780"/>
    </source>
</evidence>
<dbReference type="OrthoDB" id="4473401at2759"/>
<evidence type="ECO:0000256" key="6">
    <source>
        <dbReference type="ARBA" id="ARBA00023295"/>
    </source>
</evidence>
<organism evidence="13 14">
    <name type="scientific">Vitrella brassicaformis (strain CCMP3155)</name>
    <dbReference type="NCBI Taxonomy" id="1169540"/>
    <lineage>
        <taxon>Eukaryota</taxon>
        <taxon>Sar</taxon>
        <taxon>Alveolata</taxon>
        <taxon>Colpodellida</taxon>
        <taxon>Vitrellaceae</taxon>
        <taxon>Vitrella</taxon>
    </lineage>
</organism>
<sequence>MGFFLFVATAVALLCGTCVRGRAIAGGHRFTSGSLIESLPLTALPNYTHTCQPSPDNLFHSTCHSLCHRHCHAHRMCRGFTFIDFPSAATCELHSESDEVEPNPFAFFAPMNCSLMEDYDVPWPLAATTLAKRYPDVAEGSLLVPVGIPAQPAPDAHPTFSRVTEGAGIYQPPAHTDLSLPISTNKFWTHLIIGDGMTPIFPMPYALQLEVADDGHGTTSYQVKVSQSGASVEGKGRLREEGRVQYYYNPVLRDIAIGAIEPIDGFAVTSESLLGATLSLRHNGLARVDLPITQGMAYVSARYTGSTPRLSTQHAIVEVVDEGGGVGHLKLTNGQEWRLYVLHFDGSPQEGYVWEREAPVGGEGEGEGGEQRVSSVLLWGERVFSGMVRAALITKPSERAVFDAHAGTWVVGGGIEVPESDDGKTYQFRWTIEGKKNEQALHFALPHHMDILTDQTERTDITLQSQTKGVMTAVLGNVWTMEEPDQHQLPFIFRTRSIDDYYQKEIREVLAREVDAFDIRAETQRGSWYLSGKGMQKLAYMCLVGFRLDGRDGDLTQRCVKKLRAALDCYVTRKCSGPVAPRLLYDVSWGGLVSAAGATGGPDGLLADFGNAAYNDHHYQFGYFILSAAVLGFLDEQWLTRPANVDFANTLVRDVANPSASDSWFPLFRALDWYHGHSWSRGILPSIHGKDQGSISEEVNAFYGIYMWAHVTKQWSLKRVARLILNVNARSHQHYFLLDKDNENHPSDFVKNKVVGLLFENRADYTTWFGDNATFIHGIHMLPLTPALLLSRTERFTIEEWDSILKTHSAGVGPTDPWRSIILAGGLAFVDKAAAYAALKAPLQALDDGLSRAWALFWTAAVGKDRLAPPTADTATTAAAEKPSKAPPKGPQCSPDPAITAEVCSSLPLEKGESVRFDASCKGGMLGCYAQGKACCRYCDTGDYESIPCDDAASASAMQVSQPPAPSTPPSTPAPLPPSSYAPVETPGVCEENLTVTPEVCEALSGALREDERVTHKVRYDASCRGGVLGCYASGQACCRYCEGDGAFASVECGESQGARLPPPRCKADPAVTPYTCDDLALGGEGDRERVVFDPGCDVNKRGCFAKGQACCRFCESGTFQDIPCVANMTTASPPTAASGLVLETARLEQSQQSAAAVPQLISNVPRRRPPQRSRQSAPARQTTGEELHLGSSVSLRWRRRKEGQHSA</sequence>
<feature type="compositionally biased region" description="Pro residues" evidence="9">
    <location>
        <begin position="963"/>
        <end position="980"/>
    </location>
</feature>
<dbReference type="GO" id="GO:0042973">
    <property type="term" value="F:glucan endo-1,3-beta-D-glucosidase activity"/>
    <property type="evidence" value="ECO:0007669"/>
    <property type="project" value="UniProtKB-EC"/>
</dbReference>
<accession>A0A0G4EMB6</accession>
<dbReference type="InterPro" id="IPR005200">
    <property type="entry name" value="Endo-beta-glucanase"/>
</dbReference>
<keyword evidence="7" id="KW-0961">Cell wall biogenesis/degradation</keyword>
<dbReference type="InParanoid" id="A0A0G4EMB6"/>
<evidence type="ECO:0000259" key="11">
    <source>
        <dbReference type="Pfam" id="PF03639"/>
    </source>
</evidence>
<feature type="domain" description="Glycosyl hydrolase family 81 C-terminal" evidence="12">
    <location>
        <begin position="502"/>
        <end position="856"/>
    </location>
</feature>
<dbReference type="Pfam" id="PF17652">
    <property type="entry name" value="Glyco_hydro81C"/>
    <property type="match status" value="1"/>
</dbReference>
<feature type="domain" description="Glycosyl hydrolase family 81 N-terminal" evidence="11">
    <location>
        <begin position="177"/>
        <end position="489"/>
    </location>
</feature>
<feature type="compositionally biased region" description="Low complexity" evidence="9">
    <location>
        <begin position="869"/>
        <end position="881"/>
    </location>
</feature>
<dbReference type="GO" id="GO:0052861">
    <property type="term" value="F:endo-1,3(4)-beta-glucanase activity"/>
    <property type="evidence" value="ECO:0007669"/>
    <property type="project" value="InterPro"/>
</dbReference>
<evidence type="ECO:0000256" key="8">
    <source>
        <dbReference type="ARBA" id="ARBA00023326"/>
    </source>
</evidence>
<dbReference type="PROSITE" id="PS52008">
    <property type="entry name" value="GH81"/>
    <property type="match status" value="1"/>
</dbReference>
<evidence type="ECO:0000313" key="13">
    <source>
        <dbReference type="EMBL" id="CEL98309.1"/>
    </source>
</evidence>
<dbReference type="PANTHER" id="PTHR31983:SF0">
    <property type="entry name" value="GLUCAN ENDO-1,3-BETA-D-GLUCOSIDASE 2"/>
    <property type="match status" value="1"/>
</dbReference>
<keyword evidence="6" id="KW-0326">Glycosidase</keyword>
<dbReference type="PhylomeDB" id="A0A0G4EMB6"/>
<dbReference type="GO" id="GO:0000272">
    <property type="term" value="P:polysaccharide catabolic process"/>
    <property type="evidence" value="ECO:0007669"/>
    <property type="project" value="UniProtKB-KW"/>
</dbReference>
<comment type="catalytic activity">
    <reaction evidence="1">
        <text>Hydrolysis of (1-&gt;3)-beta-D-glucosidic linkages in (1-&gt;3)-beta-D-glucans.</text>
        <dbReference type="EC" id="3.2.1.39"/>
    </reaction>
</comment>
<keyword evidence="8" id="KW-0624">Polysaccharide degradation</keyword>
<dbReference type="OMA" id="GPTEMEN"/>
<feature type="chain" id="PRO_5005187985" description="glucan endo-1,3-beta-D-glucosidase" evidence="10">
    <location>
        <begin position="22"/>
        <end position="1208"/>
    </location>
</feature>
<keyword evidence="10" id="KW-0732">Signal</keyword>
<feature type="region of interest" description="Disordered" evidence="9">
    <location>
        <begin position="958"/>
        <end position="983"/>
    </location>
</feature>
<dbReference type="EC" id="3.2.1.39" evidence="3"/>
<feature type="region of interest" description="Disordered" evidence="9">
    <location>
        <begin position="1154"/>
        <end position="1208"/>
    </location>
</feature>
<feature type="region of interest" description="Disordered" evidence="9">
    <location>
        <begin position="869"/>
        <end position="895"/>
    </location>
</feature>
<dbReference type="VEuPathDB" id="CryptoDB:Vbra_7913"/>
<dbReference type="Gene3D" id="1.10.287.1170">
    <property type="entry name" value="glycoside hydrolase family 81 endo-[beta] glucanase"/>
    <property type="match status" value="1"/>
</dbReference>
<evidence type="ECO:0000256" key="4">
    <source>
        <dbReference type="ARBA" id="ARBA00022801"/>
    </source>
</evidence>
<evidence type="ECO:0000256" key="9">
    <source>
        <dbReference type="SAM" id="MobiDB-lite"/>
    </source>
</evidence>
<dbReference type="PANTHER" id="PTHR31983">
    <property type="entry name" value="ENDO-1,3(4)-BETA-GLUCANASE 1"/>
    <property type="match status" value="1"/>
</dbReference>
<evidence type="ECO:0000256" key="2">
    <source>
        <dbReference type="ARBA" id="ARBA00010730"/>
    </source>
</evidence>
<evidence type="ECO:0000313" key="14">
    <source>
        <dbReference type="Proteomes" id="UP000041254"/>
    </source>
</evidence>
<gene>
    <name evidence="13" type="ORF">Vbra_7913</name>
</gene>
<dbReference type="Pfam" id="PF03639">
    <property type="entry name" value="Glyco_hydro_81"/>
    <property type="match status" value="1"/>
</dbReference>
<dbReference type="Gene3D" id="1.20.5.420">
    <property type="entry name" value="Immunoglobulin FC, subunit C"/>
    <property type="match status" value="1"/>
</dbReference>
<feature type="signal peptide" evidence="10">
    <location>
        <begin position="1"/>
        <end position="21"/>
    </location>
</feature>
<proteinExistence type="inferred from homology"/>
<name>A0A0G4EMB6_VITBC</name>
<feature type="compositionally biased region" description="Basic residues" evidence="9">
    <location>
        <begin position="1197"/>
        <end position="1208"/>
    </location>
</feature>
<dbReference type="EMBL" id="CDMY01000267">
    <property type="protein sequence ID" value="CEL98309.1"/>
    <property type="molecule type" value="Genomic_DNA"/>
</dbReference>
<keyword evidence="14" id="KW-1185">Reference proteome</keyword>
<feature type="compositionally biased region" description="Low complexity" evidence="9">
    <location>
        <begin position="1173"/>
        <end position="1182"/>
    </location>
</feature>
<dbReference type="InterPro" id="IPR040451">
    <property type="entry name" value="GH81_N"/>
</dbReference>
<evidence type="ECO:0000256" key="5">
    <source>
        <dbReference type="ARBA" id="ARBA00023277"/>
    </source>
</evidence>
<evidence type="ECO:0000259" key="12">
    <source>
        <dbReference type="Pfam" id="PF17652"/>
    </source>
</evidence>
<dbReference type="Gene3D" id="2.70.98.30">
    <property type="entry name" value="Golgi alpha-mannosidase II, domain 4"/>
    <property type="match status" value="1"/>
</dbReference>
<dbReference type="InterPro" id="IPR040720">
    <property type="entry name" value="GH81_C"/>
</dbReference>
<reference evidence="13 14" key="1">
    <citation type="submission" date="2014-11" db="EMBL/GenBank/DDBJ databases">
        <authorList>
            <person name="Zhu J."/>
            <person name="Qi W."/>
            <person name="Song R."/>
        </authorList>
    </citation>
    <scope>NUCLEOTIDE SEQUENCE [LARGE SCALE GENOMIC DNA]</scope>
</reference>
<evidence type="ECO:0000256" key="10">
    <source>
        <dbReference type="SAM" id="SignalP"/>
    </source>
</evidence>
<dbReference type="GO" id="GO:0071555">
    <property type="term" value="P:cell wall organization"/>
    <property type="evidence" value="ECO:0007669"/>
    <property type="project" value="UniProtKB-KW"/>
</dbReference>
<keyword evidence="4" id="KW-0378">Hydrolase</keyword>
<keyword evidence="5" id="KW-0119">Carbohydrate metabolism</keyword>
<dbReference type="AlphaFoldDB" id="A0A0G4EMB6"/>